<comment type="caution">
    <text evidence="1">The sequence shown here is derived from an EMBL/GenBank/DDBJ whole genome shotgun (WGS) entry which is preliminary data.</text>
</comment>
<reference evidence="1 2" key="1">
    <citation type="journal article" date="1992" name="Lakartidningen">
        <title>[Penicillin V and not amoxicillin is the first choice preparation in acute otitis].</title>
        <authorList>
            <person name="Kamme C."/>
            <person name="Lundgren K."/>
            <person name="Prellner K."/>
        </authorList>
    </citation>
    <scope>NUCLEOTIDE SEQUENCE [LARGE SCALE GENOMIC DNA]</scope>
    <source>
        <strain evidence="1 2">513A</strain>
    </source>
</reference>
<protein>
    <recommendedName>
        <fullName evidence="3">RloB domain-containing protein</fullName>
    </recommendedName>
</protein>
<evidence type="ECO:0000313" key="2">
    <source>
        <dbReference type="Proteomes" id="UP000324638"/>
    </source>
</evidence>
<dbReference type="AlphaFoldDB" id="A0A5C8D5L1"/>
<accession>A0A5C8D5L1</accession>
<dbReference type="Proteomes" id="UP000324638">
    <property type="component" value="Unassembled WGS sequence"/>
</dbReference>
<dbReference type="EMBL" id="SAXU01000001">
    <property type="protein sequence ID" value="TXJ19711.1"/>
    <property type="molecule type" value="Genomic_DNA"/>
</dbReference>
<evidence type="ECO:0000313" key="1">
    <source>
        <dbReference type="EMBL" id="TXJ19711.1"/>
    </source>
</evidence>
<sequence length="223" mass="26398">MNHNIQNLTKTKTTLICLSTGKYEKRYLEKILKNKNKINYHNTDSELNQLDYRHENKDMEIKAIKGICDTINGKLNDQLSFGNQNSDYLLVVITDCDKAPFSAFDNLKNAIKNIISNNGNFSDIKCYFIFSYRGFEDWMRFYYDNGNELIKNLKSIKNQVKKDINDENITIFNNHKKAVDNYYEMVKYSEPVSSYEEIEEIPYSDFPYFFEFLDNDYNTDILN</sequence>
<proteinExistence type="predicted"/>
<gene>
    <name evidence="1" type="ORF">EPJ79_00710</name>
</gene>
<evidence type="ECO:0008006" key="3">
    <source>
        <dbReference type="Google" id="ProtNLM"/>
    </source>
</evidence>
<organism evidence="1 2">
    <name type="scientific">Brachyspira aalborgi</name>
    <dbReference type="NCBI Taxonomy" id="29522"/>
    <lineage>
        <taxon>Bacteria</taxon>
        <taxon>Pseudomonadati</taxon>
        <taxon>Spirochaetota</taxon>
        <taxon>Spirochaetia</taxon>
        <taxon>Brachyspirales</taxon>
        <taxon>Brachyspiraceae</taxon>
        <taxon>Brachyspira</taxon>
    </lineage>
</organism>
<dbReference type="RefSeq" id="WP_147738061.1">
    <property type="nucleotide sequence ID" value="NZ_SAXU01000001.1"/>
</dbReference>
<name>A0A5C8D5L1_9SPIR</name>